<name>A0A915KUQ1_ROMCU</name>
<dbReference type="WBParaSite" id="nRc.2.0.1.t41303-RA">
    <property type="protein sequence ID" value="nRc.2.0.1.t41303-RA"/>
    <property type="gene ID" value="nRc.2.0.1.g41303"/>
</dbReference>
<proteinExistence type="predicted"/>
<evidence type="ECO:0000313" key="1">
    <source>
        <dbReference type="Proteomes" id="UP000887565"/>
    </source>
</evidence>
<organism evidence="1 2">
    <name type="scientific">Romanomermis culicivorax</name>
    <name type="common">Nematode worm</name>
    <dbReference type="NCBI Taxonomy" id="13658"/>
    <lineage>
        <taxon>Eukaryota</taxon>
        <taxon>Metazoa</taxon>
        <taxon>Ecdysozoa</taxon>
        <taxon>Nematoda</taxon>
        <taxon>Enoplea</taxon>
        <taxon>Dorylaimia</taxon>
        <taxon>Mermithida</taxon>
        <taxon>Mermithoidea</taxon>
        <taxon>Mermithidae</taxon>
        <taxon>Romanomermis</taxon>
    </lineage>
</organism>
<dbReference type="AlphaFoldDB" id="A0A915KUQ1"/>
<sequence>LPSAFLSTNFKRIFEKINVGIFPTIRVSIDLPRNQKTFLRLNADSTLEQVLVEIVRRQKDRLLTSNSPHILENFALKSLKRPDLVLNLRKSLKETGFVDFKLLELQADSQKSNDVFYQYTKMDLEDKKRGLDCGKSLKFFSLFKKKPKKEQKDKKRGLDCGKSLKFFSLFKKKPKKEK</sequence>
<reference evidence="2" key="1">
    <citation type="submission" date="2022-11" db="UniProtKB">
        <authorList>
            <consortium name="WormBaseParasite"/>
        </authorList>
    </citation>
    <scope>IDENTIFICATION</scope>
</reference>
<accession>A0A915KUQ1</accession>
<dbReference type="Gene3D" id="3.10.20.90">
    <property type="entry name" value="Phosphatidylinositol 3-kinase Catalytic Subunit, Chain A, domain 1"/>
    <property type="match status" value="1"/>
</dbReference>
<protein>
    <submittedName>
        <fullName evidence="2">Uncharacterized protein</fullName>
    </submittedName>
</protein>
<evidence type="ECO:0000313" key="2">
    <source>
        <dbReference type="WBParaSite" id="nRc.2.0.1.t41303-RA"/>
    </source>
</evidence>
<dbReference type="Proteomes" id="UP000887565">
    <property type="component" value="Unplaced"/>
</dbReference>
<keyword evidence="1" id="KW-1185">Reference proteome</keyword>